<dbReference type="AlphaFoldDB" id="A0A922JG87"/>
<dbReference type="EMBL" id="CM031830">
    <property type="protein sequence ID" value="KAG6707526.1"/>
    <property type="molecule type" value="Genomic_DNA"/>
</dbReference>
<comment type="caution">
    <text evidence="1">The sequence shown here is derived from an EMBL/GenBank/DDBJ whole genome shotgun (WGS) entry which is preliminary data.</text>
</comment>
<name>A0A922JG87_CARIL</name>
<reference evidence="1" key="1">
    <citation type="submission" date="2021-01" db="EMBL/GenBank/DDBJ databases">
        <authorList>
            <person name="Lovell J.T."/>
            <person name="Bentley N."/>
            <person name="Bhattarai G."/>
            <person name="Jenkins J.W."/>
            <person name="Sreedasyam A."/>
            <person name="Alarcon Y."/>
            <person name="Bock C."/>
            <person name="Boston L."/>
            <person name="Carlson J."/>
            <person name="Cervantes K."/>
            <person name="Clermont K."/>
            <person name="Krom N."/>
            <person name="Kubenka K."/>
            <person name="Mamidi S."/>
            <person name="Mattison C."/>
            <person name="Monteros M."/>
            <person name="Pisani C."/>
            <person name="Plott C."/>
            <person name="Rajasekar S."/>
            <person name="Rhein H.S."/>
            <person name="Rohla C."/>
            <person name="Song M."/>
            <person name="Hilaire R.S."/>
            <person name="Shu S."/>
            <person name="Wells L."/>
            <person name="Wang X."/>
            <person name="Webber J."/>
            <person name="Heerema R.J."/>
            <person name="Klein P."/>
            <person name="Conner P."/>
            <person name="Grauke L."/>
            <person name="Grimwood J."/>
            <person name="Schmutz J."/>
            <person name="Randall J.J."/>
        </authorList>
    </citation>
    <scope>NUCLEOTIDE SEQUENCE</scope>
    <source>
        <tissue evidence="1">Leaf</tissue>
    </source>
</reference>
<organism evidence="1 2">
    <name type="scientific">Carya illinoinensis</name>
    <name type="common">Pecan</name>
    <dbReference type="NCBI Taxonomy" id="32201"/>
    <lineage>
        <taxon>Eukaryota</taxon>
        <taxon>Viridiplantae</taxon>
        <taxon>Streptophyta</taxon>
        <taxon>Embryophyta</taxon>
        <taxon>Tracheophyta</taxon>
        <taxon>Spermatophyta</taxon>
        <taxon>Magnoliopsida</taxon>
        <taxon>eudicotyledons</taxon>
        <taxon>Gunneridae</taxon>
        <taxon>Pentapetalae</taxon>
        <taxon>rosids</taxon>
        <taxon>fabids</taxon>
        <taxon>Fagales</taxon>
        <taxon>Juglandaceae</taxon>
        <taxon>Carya</taxon>
    </lineage>
</organism>
<evidence type="ECO:0000313" key="2">
    <source>
        <dbReference type="Proteomes" id="UP000811246"/>
    </source>
</evidence>
<gene>
    <name evidence="1" type="ORF">I3842_06G036500</name>
</gene>
<protein>
    <submittedName>
        <fullName evidence="1">Uncharacterized protein</fullName>
    </submittedName>
</protein>
<sequence>MEIFVNVLDFFLECRRVARNPLSMRLNCETHDQRTSFGRQVVRIKKLEWESFSIDLLPHPDVHGCQFSLLPRGRKGNQRVDDGAKRVLFGRRALYRRNIWTRFCSS</sequence>
<proteinExistence type="predicted"/>
<accession>A0A922JG87</accession>
<dbReference type="Proteomes" id="UP000811246">
    <property type="component" value="Chromosome 6"/>
</dbReference>
<evidence type="ECO:0000313" key="1">
    <source>
        <dbReference type="EMBL" id="KAG6707526.1"/>
    </source>
</evidence>